<name>A0A9P1EII7_CUSEU</name>
<dbReference type="Proteomes" id="UP001152484">
    <property type="component" value="Unassembled WGS sequence"/>
</dbReference>
<dbReference type="OrthoDB" id="1913091at2759"/>
<sequence length="117" mass="12764">MYFSLWIQNGDYGFTQGISYEETTLSEIIPSGWTLLLKKRLLMLFNAFNQEQILSEALVGIPSSPNLLASPSRSNQSSSEHICAAPYGQTGVSLLPVSCSVIAVNCFSPSLRRPCSS</sequence>
<evidence type="ECO:0000313" key="1">
    <source>
        <dbReference type="EMBL" id="CAH9109120.1"/>
    </source>
</evidence>
<proteinExistence type="predicted"/>
<protein>
    <submittedName>
        <fullName evidence="1">Uncharacterized protein</fullName>
    </submittedName>
</protein>
<dbReference type="EMBL" id="CAMAPE010000052">
    <property type="protein sequence ID" value="CAH9109120.1"/>
    <property type="molecule type" value="Genomic_DNA"/>
</dbReference>
<dbReference type="AlphaFoldDB" id="A0A9P1EII7"/>
<accession>A0A9P1EII7</accession>
<comment type="caution">
    <text evidence="1">The sequence shown here is derived from an EMBL/GenBank/DDBJ whole genome shotgun (WGS) entry which is preliminary data.</text>
</comment>
<reference evidence="1" key="1">
    <citation type="submission" date="2022-07" db="EMBL/GenBank/DDBJ databases">
        <authorList>
            <person name="Macas J."/>
            <person name="Novak P."/>
            <person name="Neumann P."/>
        </authorList>
    </citation>
    <scope>NUCLEOTIDE SEQUENCE</scope>
</reference>
<evidence type="ECO:0000313" key="2">
    <source>
        <dbReference type="Proteomes" id="UP001152484"/>
    </source>
</evidence>
<keyword evidence="2" id="KW-1185">Reference proteome</keyword>
<organism evidence="1 2">
    <name type="scientific">Cuscuta europaea</name>
    <name type="common">European dodder</name>
    <dbReference type="NCBI Taxonomy" id="41803"/>
    <lineage>
        <taxon>Eukaryota</taxon>
        <taxon>Viridiplantae</taxon>
        <taxon>Streptophyta</taxon>
        <taxon>Embryophyta</taxon>
        <taxon>Tracheophyta</taxon>
        <taxon>Spermatophyta</taxon>
        <taxon>Magnoliopsida</taxon>
        <taxon>eudicotyledons</taxon>
        <taxon>Gunneridae</taxon>
        <taxon>Pentapetalae</taxon>
        <taxon>asterids</taxon>
        <taxon>lamiids</taxon>
        <taxon>Solanales</taxon>
        <taxon>Convolvulaceae</taxon>
        <taxon>Cuscuteae</taxon>
        <taxon>Cuscuta</taxon>
        <taxon>Cuscuta subgen. Cuscuta</taxon>
    </lineage>
</organism>
<gene>
    <name evidence="1" type="ORF">CEURO_LOCUS18377</name>
</gene>